<dbReference type="Pfam" id="PF17293">
    <property type="entry name" value="Arm-DNA-bind_5"/>
    <property type="match status" value="1"/>
</dbReference>
<dbReference type="CDD" id="cd01185">
    <property type="entry name" value="INTN1_C_like"/>
    <property type="match status" value="1"/>
</dbReference>
<dbReference type="GO" id="GO:0003677">
    <property type="term" value="F:DNA binding"/>
    <property type="evidence" value="ECO:0007669"/>
    <property type="project" value="UniProtKB-UniRule"/>
</dbReference>
<dbReference type="Gene3D" id="1.10.150.130">
    <property type="match status" value="1"/>
</dbReference>
<protein>
    <submittedName>
        <fullName evidence="8">Site-specific integrase</fullName>
    </submittedName>
</protein>
<evidence type="ECO:0000259" key="7">
    <source>
        <dbReference type="PROSITE" id="PS51900"/>
    </source>
</evidence>
<accession>A0A9D9N8Z2</accession>
<evidence type="ECO:0000313" key="8">
    <source>
        <dbReference type="EMBL" id="MBO8464881.1"/>
    </source>
</evidence>
<dbReference type="Pfam" id="PF13102">
    <property type="entry name" value="Phage_int_SAM_5"/>
    <property type="match status" value="1"/>
</dbReference>
<dbReference type="Gene3D" id="1.10.443.10">
    <property type="entry name" value="Intergrase catalytic core"/>
    <property type="match status" value="1"/>
</dbReference>
<feature type="domain" description="Tyr recombinase" evidence="6">
    <location>
        <begin position="212"/>
        <end position="402"/>
    </location>
</feature>
<dbReference type="PROSITE" id="PS51898">
    <property type="entry name" value="TYR_RECOMBINASE"/>
    <property type="match status" value="1"/>
</dbReference>
<dbReference type="PROSITE" id="PS51900">
    <property type="entry name" value="CB"/>
    <property type="match status" value="1"/>
</dbReference>
<dbReference type="GO" id="GO:0015074">
    <property type="term" value="P:DNA integration"/>
    <property type="evidence" value="ECO:0007669"/>
    <property type="project" value="UniProtKB-KW"/>
</dbReference>
<dbReference type="Pfam" id="PF00589">
    <property type="entry name" value="Phage_integrase"/>
    <property type="match status" value="1"/>
</dbReference>
<sequence length="405" mass="47020">MLSASVEVICYKSKRLKDGTFPLMLRITKAGKRKYVALGVSVEERHWDFEKNKPKRNCPNKELIEKLIVAKETEYKETALELLANRREFTASSLAGKVEKKVNAKTVKEMYEKIMNDLSAGGSLGNYTIYRYSYNSLMKFTHNSLDIPFMDIDEEWLKRYEKWLRRTCKDTTISIHFRTLRSVFNKALEADLIREESYPFKKFRLSRFDVTTKKRAIGKEDILRIMSIDLTGADFYLQLSKDIFLFSYFGAGINFSDISLLKYSDIVDGRVHYIRKKTGKPISFPLLEDARAIIEKYSKERHISADYIFPILDRKVHKTEMQKRNRIHKVIGHVNKQLKVLGEMAGIEHLTTYVARHSYATVLKRAGVSVELISETLGHSDLSTTQIYLDSFENSQIDKAMENLK</sequence>
<keyword evidence="4" id="KW-0233">DNA recombination</keyword>
<dbReference type="InterPro" id="IPR011010">
    <property type="entry name" value="DNA_brk_join_enz"/>
</dbReference>
<reference evidence="8" key="1">
    <citation type="submission" date="2020-10" db="EMBL/GenBank/DDBJ databases">
        <authorList>
            <person name="Gilroy R."/>
        </authorList>
    </citation>
    <scope>NUCLEOTIDE SEQUENCE</scope>
    <source>
        <strain evidence="8">10037</strain>
    </source>
</reference>
<feature type="domain" description="Core-binding (CB)" evidence="7">
    <location>
        <begin position="105"/>
        <end position="188"/>
    </location>
</feature>
<comment type="caution">
    <text evidence="8">The sequence shown here is derived from an EMBL/GenBank/DDBJ whole genome shotgun (WGS) entry which is preliminary data.</text>
</comment>
<reference evidence="8" key="2">
    <citation type="journal article" date="2021" name="PeerJ">
        <title>Extensive microbial diversity within the chicken gut microbiome revealed by metagenomics and culture.</title>
        <authorList>
            <person name="Gilroy R."/>
            <person name="Ravi A."/>
            <person name="Getino M."/>
            <person name="Pursley I."/>
            <person name="Horton D.L."/>
            <person name="Alikhan N.F."/>
            <person name="Baker D."/>
            <person name="Gharbi K."/>
            <person name="Hall N."/>
            <person name="Watson M."/>
            <person name="Adriaenssens E.M."/>
            <person name="Foster-Nyarko E."/>
            <person name="Jarju S."/>
            <person name="Secka A."/>
            <person name="Antonio M."/>
            <person name="Oren A."/>
            <person name="Chaudhuri R.R."/>
            <person name="La Ragione R."/>
            <person name="Hildebrand F."/>
            <person name="Pallen M.J."/>
        </authorList>
    </citation>
    <scope>NUCLEOTIDE SEQUENCE</scope>
    <source>
        <strain evidence="8">10037</strain>
    </source>
</reference>
<evidence type="ECO:0000313" key="9">
    <source>
        <dbReference type="Proteomes" id="UP000823597"/>
    </source>
</evidence>
<dbReference type="InterPro" id="IPR044068">
    <property type="entry name" value="CB"/>
</dbReference>
<dbReference type="SUPFAM" id="SSF56349">
    <property type="entry name" value="DNA breaking-rejoining enzymes"/>
    <property type="match status" value="1"/>
</dbReference>
<gene>
    <name evidence="8" type="ORF">IAB93_02650</name>
</gene>
<dbReference type="InterPro" id="IPR035386">
    <property type="entry name" value="Arm-DNA-bind_5"/>
</dbReference>
<keyword evidence="3 5" id="KW-0238">DNA-binding</keyword>
<dbReference type="AlphaFoldDB" id="A0A9D9N8Z2"/>
<proteinExistence type="inferred from homology"/>
<dbReference type="InterPro" id="IPR050090">
    <property type="entry name" value="Tyrosine_recombinase_XerCD"/>
</dbReference>
<dbReference type="Proteomes" id="UP000823597">
    <property type="component" value="Unassembled WGS sequence"/>
</dbReference>
<evidence type="ECO:0000256" key="4">
    <source>
        <dbReference type="ARBA" id="ARBA00023172"/>
    </source>
</evidence>
<evidence type="ECO:0000259" key="6">
    <source>
        <dbReference type="PROSITE" id="PS51898"/>
    </source>
</evidence>
<keyword evidence="2" id="KW-0229">DNA integration</keyword>
<evidence type="ECO:0000256" key="5">
    <source>
        <dbReference type="PROSITE-ProRule" id="PRU01248"/>
    </source>
</evidence>
<dbReference type="InterPro" id="IPR002104">
    <property type="entry name" value="Integrase_catalytic"/>
</dbReference>
<dbReference type="InterPro" id="IPR013762">
    <property type="entry name" value="Integrase-like_cat_sf"/>
</dbReference>
<evidence type="ECO:0000256" key="2">
    <source>
        <dbReference type="ARBA" id="ARBA00022908"/>
    </source>
</evidence>
<dbReference type="EMBL" id="JADIME010000029">
    <property type="protein sequence ID" value="MBO8464881.1"/>
    <property type="molecule type" value="Genomic_DNA"/>
</dbReference>
<dbReference type="InterPro" id="IPR010998">
    <property type="entry name" value="Integrase_recombinase_N"/>
</dbReference>
<dbReference type="InterPro" id="IPR025269">
    <property type="entry name" value="SAM-like_dom"/>
</dbReference>
<organism evidence="8 9">
    <name type="scientific">Candidatus Merdivivens pullistercoris</name>
    <dbReference type="NCBI Taxonomy" id="2840873"/>
    <lineage>
        <taxon>Bacteria</taxon>
        <taxon>Pseudomonadati</taxon>
        <taxon>Bacteroidota</taxon>
        <taxon>Bacteroidia</taxon>
        <taxon>Bacteroidales</taxon>
        <taxon>Muribaculaceae</taxon>
        <taxon>Muribaculaceae incertae sedis</taxon>
        <taxon>Candidatus Merdivivens</taxon>
    </lineage>
</organism>
<dbReference type="GO" id="GO:0006310">
    <property type="term" value="P:DNA recombination"/>
    <property type="evidence" value="ECO:0007669"/>
    <property type="project" value="UniProtKB-KW"/>
</dbReference>
<dbReference type="PANTHER" id="PTHR30349:SF64">
    <property type="entry name" value="PROPHAGE INTEGRASE INTD-RELATED"/>
    <property type="match status" value="1"/>
</dbReference>
<comment type="similarity">
    <text evidence="1">Belongs to the 'phage' integrase family.</text>
</comment>
<name>A0A9D9N8Z2_9BACT</name>
<dbReference type="PANTHER" id="PTHR30349">
    <property type="entry name" value="PHAGE INTEGRASE-RELATED"/>
    <property type="match status" value="1"/>
</dbReference>
<evidence type="ECO:0000256" key="1">
    <source>
        <dbReference type="ARBA" id="ARBA00008857"/>
    </source>
</evidence>
<evidence type="ECO:0000256" key="3">
    <source>
        <dbReference type="ARBA" id="ARBA00023125"/>
    </source>
</evidence>